<evidence type="ECO:0000313" key="4">
    <source>
        <dbReference type="EMBL" id="TFE36514.1"/>
    </source>
</evidence>
<evidence type="ECO:0000256" key="2">
    <source>
        <dbReference type="ARBA" id="ARBA00022827"/>
    </source>
</evidence>
<dbReference type="PRINTS" id="PR00420">
    <property type="entry name" value="RNGMNOXGNASE"/>
</dbReference>
<evidence type="ECO:0000313" key="5">
    <source>
        <dbReference type="Proteomes" id="UP000297385"/>
    </source>
</evidence>
<organism evidence="4 5">
    <name type="scientific">Paraburkholderia dipogonis</name>
    <dbReference type="NCBI Taxonomy" id="1211383"/>
    <lineage>
        <taxon>Bacteria</taxon>
        <taxon>Pseudomonadati</taxon>
        <taxon>Pseudomonadota</taxon>
        <taxon>Betaproteobacteria</taxon>
        <taxon>Burkholderiales</taxon>
        <taxon>Burkholderiaceae</taxon>
        <taxon>Paraburkholderia</taxon>
    </lineage>
</organism>
<accession>A0A4Y8MGJ7</accession>
<dbReference type="Proteomes" id="UP000297385">
    <property type="component" value="Unassembled WGS sequence"/>
</dbReference>
<sequence length="547" mass="60257">MIHTPVLIVGGGPVGLTLALALSRQGVRSMVVNDRKETTTHPKLDVVNCRSMEVFRQLGLAHKIRAAGNPVGANQYSAAAASASGPFYTVMTDRHLVYQPAARGAELIRECSDGSLPREPMQRIAQMNLEPVLLDEARADPNIELRFGSHLYGFEQDDGGVTALIHDVDSGDASQIRSLYLIGCDGPNSRVRNFLNIDYDATRDLLGELFIIHFRSTEIHRLYPNDEPYWHTWIMRPGFSGLLVSPDASRTDYVLHRPFAPRKGETLESIVDAAIGQKLSYEIVQSGPWRPQFLVARSFGRKRVFIAGDATHQYMPTGGLGMNTGVTEAHNLAWKLAAMVNGWGGPLLMQSYEAERLPIARRNRDHVKKCAAAVVESQFDAPDIQLGASALAQASRAAIATQFESKVSRLYEALGVEIGYRYRNASTIVPDSSSEPPSDDVRYEPTTWPGSRLPNAFDREGTALLDRVPYRSFVLFGSDAHVGEIEPLSQAAALANVPLTWLSVDEPHLRTLLETRFVLVRPDQHVCWRGDAIPADCAALIDRVRGA</sequence>
<feature type="domain" description="FAD-binding" evidence="3">
    <location>
        <begin position="4"/>
        <end position="363"/>
    </location>
</feature>
<keyword evidence="1" id="KW-0285">Flavoprotein</keyword>
<dbReference type="InterPro" id="IPR036188">
    <property type="entry name" value="FAD/NAD-bd_sf"/>
</dbReference>
<dbReference type="GO" id="GO:0016709">
    <property type="term" value="F:oxidoreductase activity, acting on paired donors, with incorporation or reduction of molecular oxygen, NAD(P)H as one donor, and incorporation of one atom of oxygen"/>
    <property type="evidence" value="ECO:0007669"/>
    <property type="project" value="UniProtKB-ARBA"/>
</dbReference>
<keyword evidence="2" id="KW-0274">FAD</keyword>
<protein>
    <submittedName>
        <fullName evidence="4">2-polyprenyl-6-methoxyphenol hydroxylase</fullName>
    </submittedName>
</protein>
<dbReference type="AlphaFoldDB" id="A0A4Y8MGJ7"/>
<dbReference type="InterPro" id="IPR002938">
    <property type="entry name" value="FAD-bd"/>
</dbReference>
<dbReference type="NCBIfam" id="NF004780">
    <property type="entry name" value="PRK06126.1"/>
    <property type="match status" value="1"/>
</dbReference>
<dbReference type="RefSeq" id="WP_134466615.1">
    <property type="nucleotide sequence ID" value="NZ_SNVI01000008.1"/>
</dbReference>
<dbReference type="Pfam" id="PF21274">
    <property type="entry name" value="Rng_hyd_C"/>
    <property type="match status" value="1"/>
</dbReference>
<proteinExistence type="predicted"/>
<dbReference type="PANTHER" id="PTHR43004">
    <property type="entry name" value="TRK SYSTEM POTASSIUM UPTAKE PROTEIN"/>
    <property type="match status" value="1"/>
</dbReference>
<gene>
    <name evidence="4" type="ORF">E2553_43045</name>
</gene>
<dbReference type="PANTHER" id="PTHR43004:SF21">
    <property type="entry name" value="FAD-BINDING DOMAIN-CONTAINING PROTEIN-RELATED"/>
    <property type="match status" value="1"/>
</dbReference>
<dbReference type="EMBL" id="SNVI01000008">
    <property type="protein sequence ID" value="TFE36514.1"/>
    <property type="molecule type" value="Genomic_DNA"/>
</dbReference>
<comment type="caution">
    <text evidence="4">The sequence shown here is derived from an EMBL/GenBank/DDBJ whole genome shotgun (WGS) entry which is preliminary data.</text>
</comment>
<dbReference type="InterPro" id="IPR050641">
    <property type="entry name" value="RIFMO-like"/>
</dbReference>
<evidence type="ECO:0000256" key="1">
    <source>
        <dbReference type="ARBA" id="ARBA00022630"/>
    </source>
</evidence>
<dbReference type="Gene3D" id="3.30.9.10">
    <property type="entry name" value="D-Amino Acid Oxidase, subunit A, domain 2"/>
    <property type="match status" value="1"/>
</dbReference>
<dbReference type="Gene3D" id="3.50.50.60">
    <property type="entry name" value="FAD/NAD(P)-binding domain"/>
    <property type="match status" value="1"/>
</dbReference>
<evidence type="ECO:0000259" key="3">
    <source>
        <dbReference type="Pfam" id="PF01494"/>
    </source>
</evidence>
<dbReference type="GO" id="GO:0071949">
    <property type="term" value="F:FAD binding"/>
    <property type="evidence" value="ECO:0007669"/>
    <property type="project" value="InterPro"/>
</dbReference>
<name>A0A4Y8MGJ7_9BURK</name>
<dbReference type="SUPFAM" id="SSF51905">
    <property type="entry name" value="FAD/NAD(P)-binding domain"/>
    <property type="match status" value="1"/>
</dbReference>
<dbReference type="Gene3D" id="3.40.30.120">
    <property type="match status" value="1"/>
</dbReference>
<dbReference type="Pfam" id="PF01494">
    <property type="entry name" value="FAD_binding_3"/>
    <property type="match status" value="1"/>
</dbReference>
<reference evidence="4 5" key="1">
    <citation type="submission" date="2019-03" db="EMBL/GenBank/DDBJ databases">
        <title>Complete Genome Sequence of Paraburkholderia dipogonis ICMP 19430T, a Nitrogen-fixing Symbiont of the South African Invasive Legume Dipogon lignosus in New Zealand.</title>
        <authorList>
            <person name="De Meyer S.E."/>
        </authorList>
    </citation>
    <scope>NUCLEOTIDE SEQUENCE [LARGE SCALE GENOMIC DNA]</scope>
    <source>
        <strain evidence="4 5">ICMP 19430</strain>
    </source>
</reference>